<keyword evidence="2" id="KW-1185">Reference proteome</keyword>
<dbReference type="EMBL" id="QGKV02000299">
    <property type="protein sequence ID" value="KAF3594945.1"/>
    <property type="molecule type" value="Genomic_DNA"/>
</dbReference>
<proteinExistence type="predicted"/>
<dbReference type="Proteomes" id="UP000266723">
    <property type="component" value="Unassembled WGS sequence"/>
</dbReference>
<gene>
    <name evidence="1" type="ORF">DY000_02024246</name>
</gene>
<comment type="caution">
    <text evidence="1">The sequence shown here is derived from an EMBL/GenBank/DDBJ whole genome shotgun (WGS) entry which is preliminary data.</text>
</comment>
<name>A0ABQ7EEJ4_BRACR</name>
<protein>
    <submittedName>
        <fullName evidence="1">Uncharacterized protein</fullName>
    </submittedName>
</protein>
<accession>A0ABQ7EEJ4</accession>
<evidence type="ECO:0000313" key="1">
    <source>
        <dbReference type="EMBL" id="KAF3594945.1"/>
    </source>
</evidence>
<evidence type="ECO:0000313" key="2">
    <source>
        <dbReference type="Proteomes" id="UP000266723"/>
    </source>
</evidence>
<reference evidence="1 2" key="1">
    <citation type="journal article" date="2020" name="BMC Genomics">
        <title>Intraspecific diversification of the crop wild relative Brassica cretica Lam. using demographic model selection.</title>
        <authorList>
            <person name="Kioukis A."/>
            <person name="Michalopoulou V.A."/>
            <person name="Briers L."/>
            <person name="Pirintsos S."/>
            <person name="Studholme D.J."/>
            <person name="Pavlidis P."/>
            <person name="Sarris P.F."/>
        </authorList>
    </citation>
    <scope>NUCLEOTIDE SEQUENCE [LARGE SCALE GENOMIC DNA]</scope>
    <source>
        <strain evidence="2">cv. PFS-1207/04</strain>
    </source>
</reference>
<organism evidence="1 2">
    <name type="scientific">Brassica cretica</name>
    <name type="common">Mustard</name>
    <dbReference type="NCBI Taxonomy" id="69181"/>
    <lineage>
        <taxon>Eukaryota</taxon>
        <taxon>Viridiplantae</taxon>
        <taxon>Streptophyta</taxon>
        <taxon>Embryophyta</taxon>
        <taxon>Tracheophyta</taxon>
        <taxon>Spermatophyta</taxon>
        <taxon>Magnoliopsida</taxon>
        <taxon>eudicotyledons</taxon>
        <taxon>Gunneridae</taxon>
        <taxon>Pentapetalae</taxon>
        <taxon>rosids</taxon>
        <taxon>malvids</taxon>
        <taxon>Brassicales</taxon>
        <taxon>Brassicaceae</taxon>
        <taxon>Brassiceae</taxon>
        <taxon>Brassica</taxon>
    </lineage>
</organism>
<sequence>MFSTSRCISFSVLYSNSLKCLHPIFQGLDLRDECRVICRGVAFVRCTHFVNQSLPGCKLDHQNGRRKIFGIDRGTKIYRNADIGQLTEKLEVARCVCVQDVVASSWEYVCQGKHEVLQYMKPVHASRHVKQEVDQPSTRCCDACDQAMRPDMWRTWCFLAWRHAMHSDREISSSGDQFKASLDVGLLEKVEKGFGSQKSGLGSRPRSTKNCEPLALDFLGWDSEGLYLLVGDCNSLSNARLLTPHSLLFQVTSSELVEVAGG</sequence>